<feature type="domain" description="Peptidase S74" evidence="3">
    <location>
        <begin position="131"/>
        <end position="179"/>
    </location>
</feature>
<feature type="coiled-coil region" evidence="1">
    <location>
        <begin position="204"/>
        <end position="231"/>
    </location>
</feature>
<keyword evidence="1" id="KW-0175">Coiled coil</keyword>
<dbReference type="Pfam" id="PF13884">
    <property type="entry name" value="Peptidase_S74"/>
    <property type="match status" value="1"/>
</dbReference>
<dbReference type="InterPro" id="IPR030392">
    <property type="entry name" value="S74_ICA"/>
</dbReference>
<dbReference type="EMBL" id="JAGTJJ010000071">
    <property type="protein sequence ID" value="MDC3988351.1"/>
    <property type="molecule type" value="Genomic_DNA"/>
</dbReference>
<dbReference type="PROSITE" id="PS51257">
    <property type="entry name" value="PROKAR_LIPOPROTEIN"/>
    <property type="match status" value="1"/>
</dbReference>
<protein>
    <recommendedName>
        <fullName evidence="3">Peptidase S74 domain-containing protein</fullName>
    </recommendedName>
</protein>
<comment type="caution">
    <text evidence="4">The sequence shown here is derived from an EMBL/GenBank/DDBJ whole genome shotgun (WGS) entry which is preliminary data.</text>
</comment>
<evidence type="ECO:0000313" key="4">
    <source>
        <dbReference type="EMBL" id="MDC3988351.1"/>
    </source>
</evidence>
<reference evidence="4 5" key="1">
    <citation type="submission" date="2021-04" db="EMBL/GenBank/DDBJ databases">
        <title>Genome analysis of Polyangium sp.</title>
        <authorList>
            <person name="Li Y."/>
            <person name="Wang J."/>
        </authorList>
    </citation>
    <scope>NUCLEOTIDE SEQUENCE [LARGE SCALE GENOMIC DNA]</scope>
    <source>
        <strain evidence="4 5">SDU14</strain>
    </source>
</reference>
<evidence type="ECO:0000313" key="5">
    <source>
        <dbReference type="Proteomes" id="UP001151081"/>
    </source>
</evidence>
<keyword evidence="2" id="KW-0732">Signal</keyword>
<accession>A0A9X3XHX0</accession>
<dbReference type="AlphaFoldDB" id="A0A9X3XHX0"/>
<gene>
    <name evidence="4" type="ORF">KEG57_48225</name>
</gene>
<sequence>MNAIRLGMVAMLAGLFVTAASGCKSKIDGGGGGEGGQAGGAGGQGGTGGQGGGGSLQWYTTCGDPVCEIPDGGAMPPQGVAVCTTEKEGEPCSQSGATCWPEDSTCGVLLTCAASDPKDNPGGCPISRVSHKKDISYLSERAVEALADEAMAMRLSTWRYKGEDAAARPHVGFLIDDMPESAAVAASGERVDLYGYTSMAIAATQVHDKRIDALERELATLREEMGALRAKASHCESAEASSR</sequence>
<evidence type="ECO:0000259" key="3">
    <source>
        <dbReference type="Pfam" id="PF13884"/>
    </source>
</evidence>
<evidence type="ECO:0000256" key="2">
    <source>
        <dbReference type="SAM" id="SignalP"/>
    </source>
</evidence>
<proteinExistence type="predicted"/>
<name>A0A9X3XHX0_9BACT</name>
<dbReference type="Proteomes" id="UP001151081">
    <property type="component" value="Unassembled WGS sequence"/>
</dbReference>
<dbReference type="RefSeq" id="WP_272428646.1">
    <property type="nucleotide sequence ID" value="NZ_JAGTJJ010000071.1"/>
</dbReference>
<keyword evidence="5" id="KW-1185">Reference proteome</keyword>
<evidence type="ECO:0000256" key="1">
    <source>
        <dbReference type="SAM" id="Coils"/>
    </source>
</evidence>
<organism evidence="4 5">
    <name type="scientific">Polyangium jinanense</name>
    <dbReference type="NCBI Taxonomy" id="2829994"/>
    <lineage>
        <taxon>Bacteria</taxon>
        <taxon>Pseudomonadati</taxon>
        <taxon>Myxococcota</taxon>
        <taxon>Polyangia</taxon>
        <taxon>Polyangiales</taxon>
        <taxon>Polyangiaceae</taxon>
        <taxon>Polyangium</taxon>
    </lineage>
</organism>
<feature type="signal peptide" evidence="2">
    <location>
        <begin position="1"/>
        <end position="19"/>
    </location>
</feature>
<feature type="chain" id="PRO_5040998384" description="Peptidase S74 domain-containing protein" evidence="2">
    <location>
        <begin position="20"/>
        <end position="243"/>
    </location>
</feature>